<protein>
    <recommendedName>
        <fullName evidence="3">Phenylacetate--CoA ligase family protein</fullName>
    </recommendedName>
</protein>
<dbReference type="EMBL" id="RXGA01000002">
    <property type="protein sequence ID" value="RWX73642.1"/>
    <property type="molecule type" value="Genomic_DNA"/>
</dbReference>
<dbReference type="AlphaFoldDB" id="A0A3S3VFV1"/>
<evidence type="ECO:0000313" key="1">
    <source>
        <dbReference type="EMBL" id="RWX73642.1"/>
    </source>
</evidence>
<comment type="caution">
    <text evidence="1">The sequence shown here is derived from an EMBL/GenBank/DDBJ whole genome shotgun (WGS) entry which is preliminary data.</text>
</comment>
<sequence>MILIVLKDKKDYDRLEPEFRDKVNSYICFARWYVPYYRRSLQDFCADFSRYYEMPLTKDDSLSSDPLSFVAFQDRVVRATTSGGTSGKRKMIFRTEEDLDRSVDTVAKVFRGAGVKRGDRIAILQPFDMWNIGHHAMAAFQRIGALSFPLGLSGTDEYVLWILEKLCCNVIFATPSRASFLASLHKGGLCLERVLCTGEPILEAHRESVRKAWGAEIFGTYGTEEVDGIAYECAAHDGYHLVDEDLIVEILDPETLMPAGGRTGLLVLSKINRTGTVLLRYSVGDIVEVDEKPCRCGSSMPRIKFIRRASEIIYLYNGLKISLQPIEGAIRSVLGYVPLYQIILEGSGGKEVMTLVIQKGGSDEVRDRVLRSFLSSIPDLEEAYALDKTIEIKVVLDASFSSFSMTGRGKLPRVVDRRKPQP</sequence>
<dbReference type="Gene3D" id="3.40.50.12780">
    <property type="entry name" value="N-terminal domain of ligase-like"/>
    <property type="match status" value="1"/>
</dbReference>
<evidence type="ECO:0000313" key="2">
    <source>
        <dbReference type="Proteomes" id="UP000288215"/>
    </source>
</evidence>
<reference evidence="1 2" key="1">
    <citation type="submission" date="2018-12" db="EMBL/GenBank/DDBJ databases">
        <title>The complete genome of the methanogenic archaea of the candidate phylum Verstraetearchaeota, obtained from the metagenome of underground thermal water.</title>
        <authorList>
            <person name="Kadnikov V.V."/>
            <person name="Mardanov A.V."/>
            <person name="Beletsky A.V."/>
            <person name="Karnachuk O.V."/>
            <person name="Ravin N.V."/>
        </authorList>
    </citation>
    <scope>NUCLEOTIDE SEQUENCE [LARGE SCALE GENOMIC DNA]</scope>
    <source>
        <strain evidence="1">Ch88</strain>
    </source>
</reference>
<dbReference type="PANTHER" id="PTHR43845">
    <property type="entry name" value="BLR5969 PROTEIN"/>
    <property type="match status" value="1"/>
</dbReference>
<dbReference type="InterPro" id="IPR042099">
    <property type="entry name" value="ANL_N_sf"/>
</dbReference>
<name>A0A3S3VFV1_METS7</name>
<dbReference type="Proteomes" id="UP000288215">
    <property type="component" value="Unassembled WGS sequence"/>
</dbReference>
<organism evidence="1 2">
    <name type="scientific">Methanosuratincola subterraneus</name>
    <dbReference type="NCBI Taxonomy" id="2593994"/>
    <lineage>
        <taxon>Archaea</taxon>
        <taxon>Thermoproteota</taxon>
        <taxon>Methanosuratincolia</taxon>
        <taxon>Candidatus Methanomethylicales</taxon>
        <taxon>Candidatus Methanomethylicaceae</taxon>
        <taxon>Candidatus Methanosuratincola (ex Vanwonterghem et al. 2016)</taxon>
    </lineage>
</organism>
<proteinExistence type="predicted"/>
<evidence type="ECO:0008006" key="3">
    <source>
        <dbReference type="Google" id="ProtNLM"/>
    </source>
</evidence>
<dbReference type="PANTHER" id="PTHR43845:SF1">
    <property type="entry name" value="BLR5969 PROTEIN"/>
    <property type="match status" value="1"/>
</dbReference>
<dbReference type="SUPFAM" id="SSF56801">
    <property type="entry name" value="Acetyl-CoA synthetase-like"/>
    <property type="match status" value="1"/>
</dbReference>
<gene>
    <name evidence="1" type="ORF">Metus_0421</name>
</gene>
<accession>A0A3S3VFV1</accession>